<protein>
    <submittedName>
        <fullName evidence="1">Uncharacterized protein</fullName>
    </submittedName>
</protein>
<feature type="non-terminal residue" evidence="1">
    <location>
        <position position="1"/>
    </location>
</feature>
<name>A0A6G1GKT4_9PEZI</name>
<dbReference type="EMBL" id="ML977201">
    <property type="protein sequence ID" value="KAF1981367.1"/>
    <property type="molecule type" value="Genomic_DNA"/>
</dbReference>
<organism evidence="1 2">
    <name type="scientific">Aulographum hederae CBS 113979</name>
    <dbReference type="NCBI Taxonomy" id="1176131"/>
    <lineage>
        <taxon>Eukaryota</taxon>
        <taxon>Fungi</taxon>
        <taxon>Dikarya</taxon>
        <taxon>Ascomycota</taxon>
        <taxon>Pezizomycotina</taxon>
        <taxon>Dothideomycetes</taxon>
        <taxon>Pleosporomycetidae</taxon>
        <taxon>Aulographales</taxon>
        <taxon>Aulographaceae</taxon>
    </lineage>
</organism>
<evidence type="ECO:0000313" key="2">
    <source>
        <dbReference type="Proteomes" id="UP000800041"/>
    </source>
</evidence>
<dbReference type="AlphaFoldDB" id="A0A6G1GKT4"/>
<sequence>EVLFEAQVRDLRLAVRLRMKCGQQLWFCPDASAESFPKMGDKLSSSIRHNSLRIPLVLPDLLDEGSYSRLNLHGVQCNEPLLFRKPIDNNHDMFKLPAVPDACWQWRNEIYG</sequence>
<evidence type="ECO:0000313" key="1">
    <source>
        <dbReference type="EMBL" id="KAF1981367.1"/>
    </source>
</evidence>
<gene>
    <name evidence="1" type="ORF">K402DRAFT_342624</name>
</gene>
<proteinExistence type="predicted"/>
<dbReference type="Proteomes" id="UP000800041">
    <property type="component" value="Unassembled WGS sequence"/>
</dbReference>
<reference evidence="1" key="1">
    <citation type="journal article" date="2020" name="Stud. Mycol.">
        <title>101 Dothideomycetes genomes: a test case for predicting lifestyles and emergence of pathogens.</title>
        <authorList>
            <person name="Haridas S."/>
            <person name="Albert R."/>
            <person name="Binder M."/>
            <person name="Bloem J."/>
            <person name="Labutti K."/>
            <person name="Salamov A."/>
            <person name="Andreopoulos B."/>
            <person name="Baker S."/>
            <person name="Barry K."/>
            <person name="Bills G."/>
            <person name="Bluhm B."/>
            <person name="Cannon C."/>
            <person name="Castanera R."/>
            <person name="Culley D."/>
            <person name="Daum C."/>
            <person name="Ezra D."/>
            <person name="Gonzalez J."/>
            <person name="Henrissat B."/>
            <person name="Kuo A."/>
            <person name="Liang C."/>
            <person name="Lipzen A."/>
            <person name="Lutzoni F."/>
            <person name="Magnuson J."/>
            <person name="Mondo S."/>
            <person name="Nolan M."/>
            <person name="Ohm R."/>
            <person name="Pangilinan J."/>
            <person name="Park H.-J."/>
            <person name="Ramirez L."/>
            <person name="Alfaro M."/>
            <person name="Sun H."/>
            <person name="Tritt A."/>
            <person name="Yoshinaga Y."/>
            <person name="Zwiers L.-H."/>
            <person name="Turgeon B."/>
            <person name="Goodwin S."/>
            <person name="Spatafora J."/>
            <person name="Crous P."/>
            <person name="Grigoriev I."/>
        </authorList>
    </citation>
    <scope>NUCLEOTIDE SEQUENCE</scope>
    <source>
        <strain evidence="1">CBS 113979</strain>
    </source>
</reference>
<accession>A0A6G1GKT4</accession>
<keyword evidence="2" id="KW-1185">Reference proteome</keyword>